<dbReference type="InterPro" id="IPR000551">
    <property type="entry name" value="MerR-type_HTH_dom"/>
</dbReference>
<dbReference type="InterPro" id="IPR009061">
    <property type="entry name" value="DNA-bd_dom_put_sf"/>
</dbReference>
<protein>
    <submittedName>
        <fullName evidence="2">IS607 family transposase</fullName>
    </submittedName>
</protein>
<dbReference type="Pfam" id="PF00376">
    <property type="entry name" value="MerR"/>
    <property type="match status" value="1"/>
</dbReference>
<proteinExistence type="predicted"/>
<dbReference type="PROSITE" id="PS50937">
    <property type="entry name" value="HTH_MERR_2"/>
    <property type="match status" value="1"/>
</dbReference>
<dbReference type="AlphaFoldDB" id="A0A2A2TBA4"/>
<gene>
    <name evidence="2" type="ORF">CK510_28880</name>
</gene>
<evidence type="ECO:0000313" key="2">
    <source>
        <dbReference type="EMBL" id="PAX47084.1"/>
    </source>
</evidence>
<accession>A0A2A2TBA4</accession>
<dbReference type="RefSeq" id="WP_143289493.1">
    <property type="nucleotide sequence ID" value="NZ_NTFS01000598.1"/>
</dbReference>
<dbReference type="SUPFAM" id="SSF46955">
    <property type="entry name" value="Putative DNA-binding domain"/>
    <property type="match status" value="1"/>
</dbReference>
<keyword evidence="3" id="KW-1185">Reference proteome</keyword>
<dbReference type="GO" id="GO:0003677">
    <property type="term" value="F:DNA binding"/>
    <property type="evidence" value="ECO:0007669"/>
    <property type="project" value="InterPro"/>
</dbReference>
<comment type="caution">
    <text evidence="2">The sequence shown here is derived from an EMBL/GenBank/DDBJ whole genome shotgun (WGS) entry which is preliminary data.</text>
</comment>
<sequence length="28" mass="3236">MDRFLTIGEVADLKAVSVDTIRRWEKEG</sequence>
<name>A0A2A2TBA4_9CYAN</name>
<feature type="domain" description="HTH merR-type" evidence="1">
    <location>
        <begin position="1"/>
        <end position="28"/>
    </location>
</feature>
<organism evidence="2 3">
    <name type="scientific">Brunnivagina elsteri CCALA 953</name>
    <dbReference type="NCBI Taxonomy" id="987040"/>
    <lineage>
        <taxon>Bacteria</taxon>
        <taxon>Bacillati</taxon>
        <taxon>Cyanobacteriota</taxon>
        <taxon>Cyanophyceae</taxon>
        <taxon>Nostocales</taxon>
        <taxon>Calotrichaceae</taxon>
        <taxon>Brunnivagina</taxon>
    </lineage>
</organism>
<evidence type="ECO:0000259" key="1">
    <source>
        <dbReference type="PROSITE" id="PS50937"/>
    </source>
</evidence>
<dbReference type="EMBL" id="NTFS01000598">
    <property type="protein sequence ID" value="PAX47084.1"/>
    <property type="molecule type" value="Genomic_DNA"/>
</dbReference>
<feature type="non-terminal residue" evidence="2">
    <location>
        <position position="28"/>
    </location>
</feature>
<dbReference type="Gene3D" id="1.10.1660.10">
    <property type="match status" value="1"/>
</dbReference>
<reference evidence="2 3" key="1">
    <citation type="submission" date="2017-08" db="EMBL/GenBank/DDBJ databases">
        <title>Draft genome sequence of filamentous cyanobacterium Calothrix elsteri CCALA 953.</title>
        <authorList>
            <person name="Gagunashvili A.N."/>
            <person name="Elster J."/>
            <person name="Andresson O.S."/>
        </authorList>
    </citation>
    <scope>NUCLEOTIDE SEQUENCE [LARGE SCALE GENOMIC DNA]</scope>
    <source>
        <strain evidence="2 3">CCALA 953</strain>
    </source>
</reference>
<evidence type="ECO:0000313" key="3">
    <source>
        <dbReference type="Proteomes" id="UP000218238"/>
    </source>
</evidence>
<dbReference type="GO" id="GO:0006355">
    <property type="term" value="P:regulation of DNA-templated transcription"/>
    <property type="evidence" value="ECO:0007669"/>
    <property type="project" value="InterPro"/>
</dbReference>
<dbReference type="Proteomes" id="UP000218238">
    <property type="component" value="Unassembled WGS sequence"/>
</dbReference>